<keyword evidence="2" id="KW-1185">Reference proteome</keyword>
<comment type="caution">
    <text evidence="1">The sequence shown here is derived from an EMBL/GenBank/DDBJ whole genome shotgun (WGS) entry which is preliminary data.</text>
</comment>
<dbReference type="EMBL" id="MLCF01000036">
    <property type="protein sequence ID" value="OIV37991.1"/>
    <property type="molecule type" value="Genomic_DNA"/>
</dbReference>
<dbReference type="AlphaFoldDB" id="A0A1J7BH30"/>
<gene>
    <name evidence="1" type="ORF">BIV57_08115</name>
</gene>
<protein>
    <submittedName>
        <fullName evidence="1">Uncharacterized protein</fullName>
    </submittedName>
</protein>
<sequence length="190" mass="19816">MLLIAMVLGGFVINIFTAKKPAAADPQAKAAALAKQVAARPVQSLYVPRPVTLIYGRSLTSESSAEEVARAFAISLYTFDTKKQTAAGFAASLPRVAAHSRSDISDLVTTMWQPYNNAPITSTVVDPGKVTATAQGGTQVSTTVMVQLTQRTAQKGDTGGPQNTAVQLSVDLVGGTDGDGWMVTSAESNQ</sequence>
<name>A0A1J7BH30_9ACTN</name>
<evidence type="ECO:0000313" key="1">
    <source>
        <dbReference type="EMBL" id="OIV37991.1"/>
    </source>
</evidence>
<evidence type="ECO:0000313" key="2">
    <source>
        <dbReference type="Proteomes" id="UP000243342"/>
    </source>
</evidence>
<dbReference type="Proteomes" id="UP000243342">
    <property type="component" value="Unassembled WGS sequence"/>
</dbReference>
<proteinExistence type="predicted"/>
<reference evidence="1 2" key="1">
    <citation type="submission" date="2016-10" db="EMBL/GenBank/DDBJ databases">
        <title>Genome sequence of Streptomyces gilvigriseus MUSC 26.</title>
        <authorList>
            <person name="Lee L.-H."/>
            <person name="Ser H.-L."/>
        </authorList>
    </citation>
    <scope>NUCLEOTIDE SEQUENCE [LARGE SCALE GENOMIC DNA]</scope>
    <source>
        <strain evidence="1 2">MUSC 26</strain>
    </source>
</reference>
<organism evidence="1 2">
    <name type="scientific">Mangrovactinospora gilvigrisea</name>
    <dbReference type="NCBI Taxonomy" id="1428644"/>
    <lineage>
        <taxon>Bacteria</taxon>
        <taxon>Bacillati</taxon>
        <taxon>Actinomycetota</taxon>
        <taxon>Actinomycetes</taxon>
        <taxon>Kitasatosporales</taxon>
        <taxon>Streptomycetaceae</taxon>
        <taxon>Mangrovactinospora</taxon>
    </lineage>
</organism>
<dbReference type="STRING" id="1428644.BIV57_08115"/>
<accession>A0A1J7BH30</accession>